<organism evidence="5 7">
    <name type="scientific">Pedobacter alluvionis</name>
    <dbReference type="NCBI Taxonomy" id="475253"/>
    <lineage>
        <taxon>Bacteria</taxon>
        <taxon>Pseudomonadati</taxon>
        <taxon>Bacteroidota</taxon>
        <taxon>Sphingobacteriia</taxon>
        <taxon>Sphingobacteriales</taxon>
        <taxon>Sphingobacteriaceae</taxon>
        <taxon>Pedobacter</taxon>
    </lineage>
</organism>
<dbReference type="EMBL" id="SOPX01000004">
    <property type="protein sequence ID" value="TFB29431.1"/>
    <property type="molecule type" value="Genomic_DNA"/>
</dbReference>
<dbReference type="InterPro" id="IPR025110">
    <property type="entry name" value="AMP-bd_C"/>
</dbReference>
<dbReference type="PROSITE" id="PS00455">
    <property type="entry name" value="AMP_BINDING"/>
    <property type="match status" value="1"/>
</dbReference>
<dbReference type="EMBL" id="RCCK01000014">
    <property type="protein sequence ID" value="RLJ72729.1"/>
    <property type="molecule type" value="Genomic_DNA"/>
</dbReference>
<dbReference type="Pfam" id="PF07993">
    <property type="entry name" value="NAD_binding_4"/>
    <property type="match status" value="1"/>
</dbReference>
<accession>A0A497XTR9</accession>
<dbReference type="InterPro" id="IPR045851">
    <property type="entry name" value="AMP-bd_C_sf"/>
</dbReference>
<keyword evidence="8" id="KW-1185">Reference proteome</keyword>
<dbReference type="RefSeq" id="WP_121286832.1">
    <property type="nucleotide sequence ID" value="NZ_RCCK01000014.1"/>
</dbReference>
<dbReference type="SUPFAM" id="SSF56801">
    <property type="entry name" value="Acetyl-CoA synthetase-like"/>
    <property type="match status" value="1"/>
</dbReference>
<dbReference type="SUPFAM" id="SSF47336">
    <property type="entry name" value="ACP-like"/>
    <property type="match status" value="1"/>
</dbReference>
<dbReference type="SUPFAM" id="SSF52777">
    <property type="entry name" value="CoA-dependent acyltransferases"/>
    <property type="match status" value="2"/>
</dbReference>
<reference evidence="6 8" key="2">
    <citation type="submission" date="2019-03" db="EMBL/GenBank/DDBJ databases">
        <authorList>
            <person name="He R.-H."/>
        </authorList>
    </citation>
    <scope>NUCLEOTIDE SEQUENCE [LARGE SCALE GENOMIC DNA]</scope>
    <source>
        <strain evidence="6 8">DSM 19624</strain>
    </source>
</reference>
<evidence type="ECO:0000313" key="6">
    <source>
        <dbReference type="EMBL" id="TFB29431.1"/>
    </source>
</evidence>
<evidence type="ECO:0000259" key="4">
    <source>
        <dbReference type="PROSITE" id="PS50075"/>
    </source>
</evidence>
<dbReference type="SUPFAM" id="SSF51735">
    <property type="entry name" value="NAD(P)-binding Rossmann-fold domains"/>
    <property type="match status" value="1"/>
</dbReference>
<proteinExistence type="predicted"/>
<evidence type="ECO:0000313" key="7">
    <source>
        <dbReference type="Proteomes" id="UP000273898"/>
    </source>
</evidence>
<protein>
    <submittedName>
        <fullName evidence="6">NAD-dependent epimerase/dehydratase family protein</fullName>
    </submittedName>
    <submittedName>
        <fullName evidence="5">Thioester reductase-like protein</fullName>
    </submittedName>
</protein>
<dbReference type="Gene3D" id="3.30.300.30">
    <property type="match status" value="1"/>
</dbReference>
<dbReference type="InterPro" id="IPR001242">
    <property type="entry name" value="Condensation_dom"/>
</dbReference>
<name>A0A497XTR9_9SPHI</name>
<gene>
    <name evidence="5" type="ORF">BCL90_4368</name>
    <name evidence="6" type="ORF">E3V97_20550</name>
</gene>
<comment type="caution">
    <text evidence="5">The sequence shown here is derived from an EMBL/GenBank/DDBJ whole genome shotgun (WGS) entry which is preliminary data.</text>
</comment>
<keyword evidence="2" id="KW-0597">Phosphoprotein</keyword>
<evidence type="ECO:0000256" key="2">
    <source>
        <dbReference type="ARBA" id="ARBA00022553"/>
    </source>
</evidence>
<dbReference type="PANTHER" id="PTHR44845:SF6">
    <property type="entry name" value="BETA-ALANINE-ACTIVATING ENZYME"/>
    <property type="match status" value="1"/>
</dbReference>
<dbReference type="GO" id="GO:0016874">
    <property type="term" value="F:ligase activity"/>
    <property type="evidence" value="ECO:0007669"/>
    <property type="project" value="UniProtKB-KW"/>
</dbReference>
<dbReference type="Pfam" id="PF00501">
    <property type="entry name" value="AMP-binding"/>
    <property type="match status" value="1"/>
</dbReference>
<dbReference type="Gene3D" id="3.30.559.10">
    <property type="entry name" value="Chloramphenicol acetyltransferase-like domain"/>
    <property type="match status" value="1"/>
</dbReference>
<keyword evidence="1" id="KW-0596">Phosphopantetheine</keyword>
<evidence type="ECO:0000313" key="8">
    <source>
        <dbReference type="Proteomes" id="UP000297429"/>
    </source>
</evidence>
<reference evidence="5 7" key="1">
    <citation type="submission" date="2018-10" db="EMBL/GenBank/DDBJ databases">
        <title>Genomic Encyclopedia of Archaeal and Bacterial Type Strains, Phase II (KMG-II): from individual species to whole genera.</title>
        <authorList>
            <person name="Goeker M."/>
        </authorList>
    </citation>
    <scope>NUCLEOTIDE SEQUENCE [LARGE SCALE GENOMIC DNA]</scope>
    <source>
        <strain evidence="5 7">DSM 19624</strain>
    </source>
</reference>
<dbReference type="Gene3D" id="3.40.50.12780">
    <property type="entry name" value="N-terminal domain of ligase-like"/>
    <property type="match status" value="1"/>
</dbReference>
<dbReference type="InterPro" id="IPR013120">
    <property type="entry name" value="FAR_NAD-bd"/>
</dbReference>
<feature type="domain" description="Carrier" evidence="4">
    <location>
        <begin position="514"/>
        <end position="588"/>
    </location>
</feature>
<dbReference type="Gene3D" id="1.10.1200.10">
    <property type="entry name" value="ACP-like"/>
    <property type="match status" value="1"/>
</dbReference>
<dbReference type="Gene3D" id="3.30.559.30">
    <property type="entry name" value="Nonribosomal peptide synthetase, condensation domain"/>
    <property type="match status" value="1"/>
</dbReference>
<dbReference type="InterPro" id="IPR020845">
    <property type="entry name" value="AMP-binding_CS"/>
</dbReference>
<dbReference type="InterPro" id="IPR036736">
    <property type="entry name" value="ACP-like_sf"/>
</dbReference>
<dbReference type="PIRSF" id="PIRSF001617">
    <property type="entry name" value="Alpha-AR"/>
    <property type="match status" value="1"/>
</dbReference>
<dbReference type="Pfam" id="PF00668">
    <property type="entry name" value="Condensation"/>
    <property type="match status" value="1"/>
</dbReference>
<dbReference type="PANTHER" id="PTHR44845">
    <property type="entry name" value="CARRIER DOMAIN-CONTAINING PROTEIN"/>
    <property type="match status" value="1"/>
</dbReference>
<dbReference type="InterPro" id="IPR000873">
    <property type="entry name" value="AMP-dep_synth/lig_dom"/>
</dbReference>
<dbReference type="Proteomes" id="UP000297429">
    <property type="component" value="Unassembled WGS sequence"/>
</dbReference>
<dbReference type="Gene3D" id="3.40.50.720">
    <property type="entry name" value="NAD(P)-binding Rossmann-like Domain"/>
    <property type="match status" value="1"/>
</dbReference>
<dbReference type="Pfam" id="PF13193">
    <property type="entry name" value="AMP-binding_C"/>
    <property type="match status" value="1"/>
</dbReference>
<sequence length="1438" mass="162768">MQIKYSSLVALFIEIAKANPDRIAIKDRNKQLSYKELNLAAAKVSIALTQTINPGDLIVCVSRKDADSIICFWGILFAGGIPVMLDEEDGASINKDKINSIVPQAMIVSKEYSALCGDFPFSLYTFHELLDGAVSISYDDYNRNILFPEICYILLTSGTTGKPKAVQISHQNVLHYTFAVFDVLNQPDRLHAAHVTTFAADLGMTNVLMALVSGGMLRILNKIESTDPAIFNKIINDDQISFLKITPSHITSLIDSGEQCNHKSIETIVLGGEKLSWETVKNIFLSRTCETLYNHYGPTETTVGAMMFHVNASSVHFDRTLSVPIGKPLGDTVCFLANAGHQRGELYIGGPGVSPGYLTNGDENTNSFILEESAGQQTRYYRTGDFCEKLADGNYEFFYRTDRQVKVKGYRIELGEVERVILAHPSIEHAFATTSVNSGHHVLDAYIKLIDGKELKKEELKHWLLDKLTPYKIPGNIFFYTDTPFNSNGKIDLAALVKQFQKTELITTVNENDELDGTWAIHAAACWKKVLNVNFVSNADHFFEQGGDSLLAIQLIGKLQRLGYKIRITDLNYHPVFKEFVGLDPLRLLMEVNEKKLQDADQLTFSQHHFLSKRNFDLDYYCQSILLETKSSINTRNLAIAMNLVIQGHSQLSKTFKKKEDLNIFRNGYLARTEMGVTILARDISVSLQIQEVSAALLKEIKIEQGKLFVAHVFIDTEGNDYLFMACHHLAIDVISWNIIIDELLDYYEQTGNNKQVVVARENAVAEFYTALNHKKYVPGASFQSNYQPLHKLPVLQQYSSNDDERIGQFNLELNDKISYLLRHLDEKQSKSTVSGYLLSAFASALMEKINRHEITVDVEFHGRPQHKDLPDLSRSVAWWALTMPVNIRTAELQPEITSSLIDKIALSANDLNLYKMNFDGIGSGRADILFNYLGYFPEKFGNESIEMKPAHFNSGLTRSIQAQQEYKIYFTCRFIGESIMLDIHYQSKYFSRDFIKTLLQEFIVVLKDSLNPHDYPDGLQAAIRDAGLVSIGQPLHQLKQSASVQTNQQPKTVFLTGATGFLGAHLLNELVQEKSILVYCLVRGGTQQEAEERLKEVFAYYFEDLVLNKEKVRIVRGDLSKEHLGMSTSSLRVIVEEADLILHAAADINLLKDYFGLKETNINALGKLIDIAKTGKKKTFHYISTLAVAGYLSNGSHKDFAEDDFNIGQSFMSDYEKTKYEGEAIIRSFYENGGTGKIYRVGHIAAESSTGKFQWNIEQNRIFQIIQGAMLLEKIPRNYTEEISFSYVDVVAKGIVEFCLGKDSDFDDCVHIENPYAISFPKIIDMLKNIGFNIEFLDLMHFNREVEMYRGNDDEKSIVHLMDNWVQRYIRTPRCINYIHKRSIDSLAKKGIYFPETTLSWFSKMIQQGIVSGYFKSRSDGINENISFKLDLVNKYP</sequence>
<dbReference type="Pfam" id="PF00550">
    <property type="entry name" value="PP-binding"/>
    <property type="match status" value="1"/>
</dbReference>
<evidence type="ECO:0000256" key="3">
    <source>
        <dbReference type="ARBA" id="ARBA00022598"/>
    </source>
</evidence>
<keyword evidence="3" id="KW-0436">Ligase</keyword>
<dbReference type="InterPro" id="IPR023213">
    <property type="entry name" value="CAT-like_dom_sf"/>
</dbReference>
<dbReference type="InterPro" id="IPR042099">
    <property type="entry name" value="ANL_N_sf"/>
</dbReference>
<dbReference type="OrthoDB" id="4317020at2"/>
<dbReference type="InterPro" id="IPR009081">
    <property type="entry name" value="PP-bd_ACP"/>
</dbReference>
<dbReference type="InterPro" id="IPR036291">
    <property type="entry name" value="NAD(P)-bd_dom_sf"/>
</dbReference>
<dbReference type="PROSITE" id="PS50075">
    <property type="entry name" value="CARRIER"/>
    <property type="match status" value="1"/>
</dbReference>
<evidence type="ECO:0000256" key="1">
    <source>
        <dbReference type="ARBA" id="ARBA00022450"/>
    </source>
</evidence>
<dbReference type="Proteomes" id="UP000273898">
    <property type="component" value="Unassembled WGS sequence"/>
</dbReference>
<evidence type="ECO:0000313" key="5">
    <source>
        <dbReference type="EMBL" id="RLJ72729.1"/>
    </source>
</evidence>